<accession>A0A7C4E0E8</accession>
<evidence type="ECO:0000256" key="1">
    <source>
        <dbReference type="SAM" id="Phobius"/>
    </source>
</evidence>
<dbReference type="EMBL" id="DTCM01000017">
    <property type="protein sequence ID" value="HGL40310.1"/>
    <property type="molecule type" value="Genomic_DNA"/>
</dbReference>
<reference evidence="3" key="1">
    <citation type="journal article" date="2020" name="mSystems">
        <title>Genome- and Community-Level Interaction Insights into Carbon Utilization and Element Cycling Functions of Hydrothermarchaeota in Hydrothermal Sediment.</title>
        <authorList>
            <person name="Zhou Z."/>
            <person name="Liu Y."/>
            <person name="Xu W."/>
            <person name="Pan J."/>
            <person name="Luo Z.H."/>
            <person name="Li M."/>
        </authorList>
    </citation>
    <scope>NUCLEOTIDE SEQUENCE [LARGE SCALE GENOMIC DNA]</scope>
    <source>
        <strain evidence="3">SpSt-613</strain>
        <strain evidence="2">SpSt-669</strain>
    </source>
</reference>
<name>A0A7C4E0E8_CALS0</name>
<comment type="caution">
    <text evidence="3">The sequence shown here is derived from an EMBL/GenBank/DDBJ whole genome shotgun (WGS) entry which is preliminary data.</text>
</comment>
<keyword evidence="1" id="KW-1133">Transmembrane helix</keyword>
<sequence>MRAFLYLVFLLFAAAFILPFALVYAVGDAAQFRGIGVFFIGPIPIFLDITDPRSLFTLLIPFLLIFILLFLAKAVKR</sequence>
<evidence type="ECO:0000313" key="3">
    <source>
        <dbReference type="EMBL" id="HGN89720.1"/>
    </source>
</evidence>
<keyword evidence="1" id="KW-0812">Transmembrane</keyword>
<organism evidence="3">
    <name type="scientific">Caldiarchaeum subterraneum</name>
    <dbReference type="NCBI Taxonomy" id="311458"/>
    <lineage>
        <taxon>Archaea</taxon>
        <taxon>Nitrososphaerota</taxon>
        <taxon>Candidatus Caldarchaeales</taxon>
        <taxon>Candidatus Caldarchaeaceae</taxon>
        <taxon>Candidatus Caldarchaeum</taxon>
    </lineage>
</organism>
<feature type="transmembrane region" description="Helical" evidence="1">
    <location>
        <begin position="54"/>
        <end position="72"/>
    </location>
</feature>
<dbReference type="EMBL" id="DTAD01000014">
    <property type="protein sequence ID" value="HGN89720.1"/>
    <property type="molecule type" value="Genomic_DNA"/>
</dbReference>
<evidence type="ECO:0000313" key="2">
    <source>
        <dbReference type="EMBL" id="HGL40310.1"/>
    </source>
</evidence>
<protein>
    <recommendedName>
        <fullName evidence="4">DUF131 domain-containing protein</fullName>
    </recommendedName>
</protein>
<gene>
    <name evidence="3" type="ORF">ENT82_01115</name>
    <name evidence="2" type="ORF">ENU43_01395</name>
</gene>
<keyword evidence="1" id="KW-0472">Membrane</keyword>
<dbReference type="AlphaFoldDB" id="A0A7C4E0E8"/>
<proteinExistence type="predicted"/>
<evidence type="ECO:0008006" key="4">
    <source>
        <dbReference type="Google" id="ProtNLM"/>
    </source>
</evidence>